<keyword evidence="2" id="KW-1185">Reference proteome</keyword>
<protein>
    <submittedName>
        <fullName evidence="1">Uncharacterized protein</fullName>
    </submittedName>
</protein>
<name>A0A392SW72_9FABA</name>
<feature type="non-terminal residue" evidence="1">
    <location>
        <position position="1"/>
    </location>
</feature>
<reference evidence="1 2" key="1">
    <citation type="journal article" date="2018" name="Front. Plant Sci.">
        <title>Red Clover (Trifolium pratense) and Zigzag Clover (T. medium) - A Picture of Genomic Similarities and Differences.</title>
        <authorList>
            <person name="Dluhosova J."/>
            <person name="Istvanek J."/>
            <person name="Nedelnik J."/>
            <person name="Repkova J."/>
        </authorList>
    </citation>
    <scope>NUCLEOTIDE SEQUENCE [LARGE SCALE GENOMIC DNA]</scope>
    <source>
        <strain evidence="2">cv. 10/8</strain>
        <tissue evidence="1">Leaf</tissue>
    </source>
</reference>
<evidence type="ECO:0000313" key="1">
    <source>
        <dbReference type="EMBL" id="MCI52677.1"/>
    </source>
</evidence>
<organism evidence="1 2">
    <name type="scientific">Trifolium medium</name>
    <dbReference type="NCBI Taxonomy" id="97028"/>
    <lineage>
        <taxon>Eukaryota</taxon>
        <taxon>Viridiplantae</taxon>
        <taxon>Streptophyta</taxon>
        <taxon>Embryophyta</taxon>
        <taxon>Tracheophyta</taxon>
        <taxon>Spermatophyta</taxon>
        <taxon>Magnoliopsida</taxon>
        <taxon>eudicotyledons</taxon>
        <taxon>Gunneridae</taxon>
        <taxon>Pentapetalae</taxon>
        <taxon>rosids</taxon>
        <taxon>fabids</taxon>
        <taxon>Fabales</taxon>
        <taxon>Fabaceae</taxon>
        <taxon>Papilionoideae</taxon>
        <taxon>50 kb inversion clade</taxon>
        <taxon>NPAAA clade</taxon>
        <taxon>Hologalegina</taxon>
        <taxon>IRL clade</taxon>
        <taxon>Trifolieae</taxon>
        <taxon>Trifolium</taxon>
    </lineage>
</organism>
<comment type="caution">
    <text evidence="1">The sequence shown here is derived from an EMBL/GenBank/DDBJ whole genome shotgun (WGS) entry which is preliminary data.</text>
</comment>
<dbReference type="AlphaFoldDB" id="A0A392SW72"/>
<sequence length="33" mass="3344">CSLGEGARWFLAEAGKSRFFVAGATGILAGRGS</sequence>
<proteinExistence type="predicted"/>
<evidence type="ECO:0000313" key="2">
    <source>
        <dbReference type="Proteomes" id="UP000265520"/>
    </source>
</evidence>
<accession>A0A392SW72</accession>
<dbReference type="Proteomes" id="UP000265520">
    <property type="component" value="Unassembled WGS sequence"/>
</dbReference>
<dbReference type="EMBL" id="LXQA010451065">
    <property type="protein sequence ID" value="MCI52677.1"/>
    <property type="molecule type" value="Genomic_DNA"/>
</dbReference>